<evidence type="ECO:0000313" key="2">
    <source>
        <dbReference type="EMBL" id="CAD7699190.1"/>
    </source>
</evidence>
<evidence type="ECO:0000313" key="3">
    <source>
        <dbReference type="Proteomes" id="UP000708148"/>
    </source>
</evidence>
<dbReference type="SUPFAM" id="SSF54626">
    <property type="entry name" value="Chalcone isomerase"/>
    <property type="match status" value="1"/>
</dbReference>
<comment type="caution">
    <text evidence="2">The sequence shown here is derived from an EMBL/GenBank/DDBJ whole genome shotgun (WGS) entry which is preliminary data.</text>
</comment>
<organism evidence="2 3">
    <name type="scientific">Ostreobium quekettii</name>
    <dbReference type="NCBI Taxonomy" id="121088"/>
    <lineage>
        <taxon>Eukaryota</taxon>
        <taxon>Viridiplantae</taxon>
        <taxon>Chlorophyta</taxon>
        <taxon>core chlorophytes</taxon>
        <taxon>Ulvophyceae</taxon>
        <taxon>TCBD clade</taxon>
        <taxon>Bryopsidales</taxon>
        <taxon>Ostreobineae</taxon>
        <taxon>Ostreobiaceae</taxon>
        <taxon>Ostreobium</taxon>
    </lineage>
</organism>
<proteinExistence type="inferred from homology"/>
<reference evidence="2" key="1">
    <citation type="submission" date="2020-12" db="EMBL/GenBank/DDBJ databases">
        <authorList>
            <person name="Iha C."/>
        </authorList>
    </citation>
    <scope>NUCLEOTIDE SEQUENCE</scope>
</reference>
<name>A0A8S1IWL7_9CHLO</name>
<dbReference type="GO" id="GO:0016872">
    <property type="term" value="F:intramolecular lyase activity"/>
    <property type="evidence" value="ECO:0007669"/>
    <property type="project" value="InterPro"/>
</dbReference>
<protein>
    <submittedName>
        <fullName evidence="2">Uncharacterized protein</fullName>
    </submittedName>
</protein>
<comment type="similarity">
    <text evidence="1">Belongs to the chalcone isomerase family.</text>
</comment>
<dbReference type="AlphaFoldDB" id="A0A8S1IWL7"/>
<dbReference type="InterPro" id="IPR016089">
    <property type="entry name" value="Chalcone_isomerase_bundle_sf"/>
</dbReference>
<dbReference type="InterPro" id="IPR036298">
    <property type="entry name" value="Chalcone_isomerase_sf"/>
</dbReference>
<dbReference type="InterPro" id="IPR016088">
    <property type="entry name" value="Chalcone_isomerase_3-sand"/>
</dbReference>
<gene>
    <name evidence="2" type="ORF">OSTQU699_LOCUS4549</name>
</gene>
<keyword evidence="3" id="KW-1185">Reference proteome</keyword>
<evidence type="ECO:0000256" key="1">
    <source>
        <dbReference type="ARBA" id="ARBA00007166"/>
    </source>
</evidence>
<dbReference type="Proteomes" id="UP000708148">
    <property type="component" value="Unassembled WGS sequence"/>
</dbReference>
<dbReference type="Gene3D" id="3.50.70.10">
    <property type="match status" value="1"/>
</dbReference>
<dbReference type="Gene3D" id="1.10.890.20">
    <property type="match status" value="1"/>
</dbReference>
<accession>A0A8S1IWL7</accession>
<sequence length="452" mass="51420">MPECRRGGTDVNGDPLGQAQHLIGQVSKHVLGALDGGRRALGRQLDAFAGIVPKTTAHLAELTRLTNAAGRFASMAMNARNSDDDTAGRLSEQEMVKLESEFLKLPVEEQKAIVDYATLKFLENKKIKYKGRSTSLKKLTEQYFEEEKVWERGGNRDTMTEDEENFQYLDAMPANEIRKEAPKQQLRPEEEQALELECMAQGEYNQGFWGGRQYTFGLFARPQQVKEVLEKKWSQRLPHAVMNNPEYWNDILMNAHNMELTLMVVPSKRLSIPQYQRRYGELLRKGLEQEGPSKQDRRELNRLVTMFDPSILRGRLPWVSGSRILPDTQMIFSTLPKGELAIEVINPAPLKDQHPTFMGILKSPKLTYSVFDMFLGNSPIDAQARQEAGTAMLYLANGFKMEYDPLNPYHKVVGEPPRFDVEEVDRRAIQFSIDPRSKKGRMLLGDGSPRAS</sequence>
<dbReference type="EMBL" id="CAJHUC010000969">
    <property type="protein sequence ID" value="CAD7699190.1"/>
    <property type="molecule type" value="Genomic_DNA"/>
</dbReference>
<dbReference type="OrthoDB" id="546011at2759"/>